<feature type="compositionally biased region" description="Low complexity" evidence="1">
    <location>
        <begin position="54"/>
        <end position="65"/>
    </location>
</feature>
<organism evidence="2 5">
    <name type="scientific">Hydrogenophaga crassostreae</name>
    <dbReference type="NCBI Taxonomy" id="1763535"/>
    <lineage>
        <taxon>Bacteria</taxon>
        <taxon>Pseudomonadati</taxon>
        <taxon>Pseudomonadota</taxon>
        <taxon>Betaproteobacteria</taxon>
        <taxon>Burkholderiales</taxon>
        <taxon>Comamonadaceae</taxon>
        <taxon>Hydrogenophaga</taxon>
    </lineage>
</organism>
<dbReference type="Proteomes" id="UP000185680">
    <property type="component" value="Chromosome"/>
</dbReference>
<proteinExistence type="predicted"/>
<dbReference type="EMBL" id="LVWD01000026">
    <property type="protein sequence ID" value="OAD41155.1"/>
    <property type="molecule type" value="Genomic_DNA"/>
</dbReference>
<feature type="region of interest" description="Disordered" evidence="1">
    <location>
        <begin position="40"/>
        <end position="85"/>
    </location>
</feature>
<accession>A0A167HGG2</accession>
<sequence length="85" mass="8841">MAQLEASPGHFDDRGNGKIRQIGDEVQPVPYAVCAVSLDLGELDPPTPHKSMHAAASPQGAAGRALPDRQRRPLGGDAESGAEEA</sequence>
<protein>
    <submittedName>
        <fullName evidence="2">Uncharacterized protein</fullName>
    </submittedName>
</protein>
<feature type="region of interest" description="Disordered" evidence="1">
    <location>
        <begin position="1"/>
        <end position="24"/>
    </location>
</feature>
<dbReference type="Proteomes" id="UP000185657">
    <property type="component" value="Unassembled WGS sequence"/>
</dbReference>
<name>A0A167HGG2_9BURK</name>
<evidence type="ECO:0000313" key="2">
    <source>
        <dbReference type="EMBL" id="AOW12210.1"/>
    </source>
</evidence>
<dbReference type="EMBL" id="CP017476">
    <property type="protein sequence ID" value="AOW12210.1"/>
    <property type="molecule type" value="Genomic_DNA"/>
</dbReference>
<keyword evidence="4" id="KW-1185">Reference proteome</keyword>
<evidence type="ECO:0000313" key="4">
    <source>
        <dbReference type="Proteomes" id="UP000185657"/>
    </source>
</evidence>
<evidence type="ECO:0000313" key="3">
    <source>
        <dbReference type="EMBL" id="OAD41155.1"/>
    </source>
</evidence>
<evidence type="ECO:0000313" key="5">
    <source>
        <dbReference type="Proteomes" id="UP000185680"/>
    </source>
</evidence>
<dbReference type="AlphaFoldDB" id="A0A167HGG2"/>
<reference evidence="3 4" key="1">
    <citation type="submission" date="2016-02" db="EMBL/GenBank/DDBJ databases">
        <title>Draft genome sequence of Hydrogenophaga sp. LPB0072.</title>
        <authorList>
            <person name="Shin S.-K."/>
            <person name="Yi H."/>
        </authorList>
    </citation>
    <scope>NUCLEOTIDE SEQUENCE [LARGE SCALE GENOMIC DNA]</scope>
    <source>
        <strain evidence="3 4">LPB0072</strain>
    </source>
</reference>
<dbReference type="KEGG" id="hyl:LPB072_04430"/>
<evidence type="ECO:0000256" key="1">
    <source>
        <dbReference type="SAM" id="MobiDB-lite"/>
    </source>
</evidence>
<gene>
    <name evidence="2" type="ORF">LPB072_04430</name>
    <name evidence="3" type="ORF">LPB72_14680</name>
</gene>
<reference evidence="2 5" key="2">
    <citation type="submission" date="2016-10" db="EMBL/GenBank/DDBJ databases">
        <title>Hydorgenophaga sp. LPB0072 isolated from gastropod.</title>
        <authorList>
            <person name="Kim E."/>
            <person name="Yi H."/>
        </authorList>
    </citation>
    <scope>NUCLEOTIDE SEQUENCE [LARGE SCALE GENOMIC DNA]</scope>
    <source>
        <strain evidence="2 5">LPB0072</strain>
    </source>
</reference>